<keyword evidence="4" id="KW-1185">Reference proteome</keyword>
<dbReference type="AlphaFoldDB" id="A0A9J6BTB7"/>
<evidence type="ECO:0000256" key="1">
    <source>
        <dbReference type="SAM" id="MobiDB-lite"/>
    </source>
</evidence>
<protein>
    <recommendedName>
        <fullName evidence="5">Glycine rich protein</fullName>
    </recommendedName>
</protein>
<dbReference type="Proteomes" id="UP001107558">
    <property type="component" value="Chromosome 3"/>
</dbReference>
<feature type="chain" id="PRO_5039931551" description="Glycine rich protein" evidence="2">
    <location>
        <begin position="17"/>
        <end position="116"/>
    </location>
</feature>
<sequence length="116" mass="12001">MLKTIILLSFIIYAVAQPVDERMRRDVPQASQGNAPPALADSTNPNGAAPEVGERFLGGLLGGHHHHHHHGHGHYPGAYGGGYYPGGYGGGYPGGYGGHYPGGYGGGYYPGGGFGR</sequence>
<evidence type="ECO:0000313" key="3">
    <source>
        <dbReference type="EMBL" id="KAG5672952.1"/>
    </source>
</evidence>
<organism evidence="3 4">
    <name type="scientific">Polypedilum vanderplanki</name>
    <name type="common">Sleeping chironomid midge</name>
    <dbReference type="NCBI Taxonomy" id="319348"/>
    <lineage>
        <taxon>Eukaryota</taxon>
        <taxon>Metazoa</taxon>
        <taxon>Ecdysozoa</taxon>
        <taxon>Arthropoda</taxon>
        <taxon>Hexapoda</taxon>
        <taxon>Insecta</taxon>
        <taxon>Pterygota</taxon>
        <taxon>Neoptera</taxon>
        <taxon>Endopterygota</taxon>
        <taxon>Diptera</taxon>
        <taxon>Nematocera</taxon>
        <taxon>Chironomoidea</taxon>
        <taxon>Chironomidae</taxon>
        <taxon>Chironominae</taxon>
        <taxon>Polypedilum</taxon>
        <taxon>Polypedilum</taxon>
    </lineage>
</organism>
<comment type="caution">
    <text evidence="3">The sequence shown here is derived from an EMBL/GenBank/DDBJ whole genome shotgun (WGS) entry which is preliminary data.</text>
</comment>
<evidence type="ECO:0008006" key="5">
    <source>
        <dbReference type="Google" id="ProtNLM"/>
    </source>
</evidence>
<feature type="signal peptide" evidence="2">
    <location>
        <begin position="1"/>
        <end position="16"/>
    </location>
</feature>
<feature type="region of interest" description="Disordered" evidence="1">
    <location>
        <begin position="22"/>
        <end position="74"/>
    </location>
</feature>
<dbReference type="EMBL" id="JADBJN010000003">
    <property type="protein sequence ID" value="KAG5672952.1"/>
    <property type="molecule type" value="Genomic_DNA"/>
</dbReference>
<accession>A0A9J6BTB7</accession>
<evidence type="ECO:0000313" key="4">
    <source>
        <dbReference type="Proteomes" id="UP001107558"/>
    </source>
</evidence>
<keyword evidence="2" id="KW-0732">Signal</keyword>
<proteinExistence type="predicted"/>
<gene>
    <name evidence="3" type="ORF">PVAND_003039</name>
</gene>
<reference evidence="3" key="1">
    <citation type="submission" date="2021-03" db="EMBL/GenBank/DDBJ databases">
        <title>Chromosome level genome of the anhydrobiotic midge Polypedilum vanderplanki.</title>
        <authorList>
            <person name="Yoshida Y."/>
            <person name="Kikawada T."/>
            <person name="Gusev O."/>
        </authorList>
    </citation>
    <scope>NUCLEOTIDE SEQUENCE</scope>
    <source>
        <strain evidence="3">NIAS01</strain>
        <tissue evidence="3">Whole body or cell culture</tissue>
    </source>
</reference>
<feature type="compositionally biased region" description="Basic residues" evidence="1">
    <location>
        <begin position="63"/>
        <end position="73"/>
    </location>
</feature>
<name>A0A9J6BTB7_POLVA</name>
<evidence type="ECO:0000256" key="2">
    <source>
        <dbReference type="SAM" id="SignalP"/>
    </source>
</evidence>